<evidence type="ECO:0000313" key="2">
    <source>
        <dbReference type="Proteomes" id="UP000029482"/>
    </source>
</evidence>
<evidence type="ECO:0000313" key="1">
    <source>
        <dbReference type="EMBL" id="AIR98139.1"/>
    </source>
</evidence>
<dbReference type="OrthoDB" id="4084071at2"/>
<sequence length="180" mass="20242">MHSTSTEGLSGRSVDELERFAAQPETDRLDVQTWEMMRELAVARMSDDRLAVDIRLRWVRLALTAIRKKAQGSDVDRKAALAEETNVRVNAIRAFGAAQDGGLLDPVDLCESVFREIGQTPEEVRTKAVLWRSLPPQEMLRLRRVKNLLTPLRGVESLIPPGDPLHRELSAWLSVIPDLP</sequence>
<dbReference type="Proteomes" id="UP000029482">
    <property type="component" value="Chromosome"/>
</dbReference>
<dbReference type="RefSeq" id="WP_043500456.1">
    <property type="nucleotide sequence ID" value="NZ_CP009438.1"/>
</dbReference>
<reference evidence="2" key="1">
    <citation type="journal article" date="2015" name="J. Biotechnol.">
        <title>Complete genome sequence of the actinobacterium Streptomyces glaucescens GLA.O (DSM 40922) consisting of a linear chromosome and one linear plasmid.</title>
        <authorList>
            <person name="Ortseifen V."/>
            <person name="Winkler A."/>
            <person name="Albersmeier A."/>
            <person name="Wendler S."/>
            <person name="Puhler A."/>
            <person name="Kalinowski J."/>
            <person name="Ruckert C."/>
        </authorList>
    </citation>
    <scope>NUCLEOTIDE SEQUENCE [LARGE SCALE GENOMIC DNA]</scope>
    <source>
        <strain evidence="2">DSM 40922 / GLA O</strain>
    </source>
</reference>
<keyword evidence="2" id="KW-1185">Reference proteome</keyword>
<proteinExistence type="predicted"/>
<dbReference type="EMBL" id="CP009438">
    <property type="protein sequence ID" value="AIR98139.1"/>
    <property type="molecule type" value="Genomic_DNA"/>
</dbReference>
<protein>
    <submittedName>
        <fullName evidence="1">Uncharacterized protein</fullName>
    </submittedName>
</protein>
<organism evidence="1 2">
    <name type="scientific">Streptomyces glaucescens</name>
    <dbReference type="NCBI Taxonomy" id="1907"/>
    <lineage>
        <taxon>Bacteria</taxon>
        <taxon>Bacillati</taxon>
        <taxon>Actinomycetota</taxon>
        <taxon>Actinomycetes</taxon>
        <taxon>Kitasatosporales</taxon>
        <taxon>Streptomycetaceae</taxon>
        <taxon>Streptomyces</taxon>
    </lineage>
</organism>
<dbReference type="eggNOG" id="ENOG5031DXV">
    <property type="taxonomic scope" value="Bacteria"/>
</dbReference>
<gene>
    <name evidence="1" type="ORF">SGLAU_10670</name>
</gene>
<dbReference type="AlphaFoldDB" id="A0A089XAF6"/>
<dbReference type="STRING" id="1907.SGLAU_10670"/>
<dbReference type="KEGG" id="sgu:SGLAU_10670"/>
<dbReference type="HOGENOM" id="CLU_1495391_0_0_11"/>
<accession>A0A089XAF6</accession>
<name>A0A089XAF6_STRGA</name>